<organism evidence="1 2">
    <name type="scientific">Lindgomyces ingoldianus</name>
    <dbReference type="NCBI Taxonomy" id="673940"/>
    <lineage>
        <taxon>Eukaryota</taxon>
        <taxon>Fungi</taxon>
        <taxon>Dikarya</taxon>
        <taxon>Ascomycota</taxon>
        <taxon>Pezizomycotina</taxon>
        <taxon>Dothideomycetes</taxon>
        <taxon>Pleosporomycetidae</taxon>
        <taxon>Pleosporales</taxon>
        <taxon>Lindgomycetaceae</taxon>
        <taxon>Lindgomyces</taxon>
    </lineage>
</organism>
<keyword evidence="2" id="KW-1185">Reference proteome</keyword>
<proteinExistence type="predicted"/>
<evidence type="ECO:0000313" key="2">
    <source>
        <dbReference type="Proteomes" id="UP000799755"/>
    </source>
</evidence>
<gene>
    <name evidence="1" type="ORF">BDR25DRAFT_340574</name>
</gene>
<name>A0ACB6R6L9_9PLEO</name>
<comment type="caution">
    <text evidence="1">The sequence shown here is derived from an EMBL/GenBank/DDBJ whole genome shotgun (WGS) entry which is preliminary data.</text>
</comment>
<sequence length="621" mass="67299">MAHISSAIVLTFLTIGTISGPVSQGTGFAAAIEQTYDYVIVGGGLTGLVVANRLSEDKTKSVIVVENGYIDDSPATSIPYMAGFVNTEAMYPITSAAEPHLNNLTFPVRVGNVVGGGSVVNGMMFDRGSNADYDAWKDLGNEDWGWEGLEPYFKKSTHFTPPSESSCREFGITYNVSAYGSGPLQVSIPSFQYPDYAPIFKSWRAENISMPTEAFLNPLGAFWAPNTVDNTTATRSHARKAYYDPVQSRTNLKLLSGTHIDEILFDDKNTEKIIASGVKITSRIDGSTTKLYASKEVILAAGGIFTPHLLMVSGIGPRDILAAANVTVKKDMPAVGSNFQDHVPAYMSFNLSNRAFPNPDSVASNASFNASAAVQYEESRSGPWSVGRGNALAFLTFKQFSSNYQLITSQIPRQKAIQFLPEQYSKSRALLAGFEKQREILMKEYLGDDAAVGEFGIQPSGRATASIQKPLSRGTLKLNTTHPQAFPIVQWNALQNPIDKAVLGEAVRWNRKHWARKELSQYSPVETAPGVQYQSDDEIVEGCLKTNALQPSFSHPSGSCPMMPEELGGCVSGSLLVYGIQKLSIVDASIIPMIPAAHLQATMYAVAEKAADIIKGRSKEP</sequence>
<reference evidence="1" key="1">
    <citation type="journal article" date="2020" name="Stud. Mycol.">
        <title>101 Dothideomycetes genomes: a test case for predicting lifestyles and emergence of pathogens.</title>
        <authorList>
            <person name="Haridas S."/>
            <person name="Albert R."/>
            <person name="Binder M."/>
            <person name="Bloem J."/>
            <person name="Labutti K."/>
            <person name="Salamov A."/>
            <person name="Andreopoulos B."/>
            <person name="Baker S."/>
            <person name="Barry K."/>
            <person name="Bills G."/>
            <person name="Bluhm B."/>
            <person name="Cannon C."/>
            <person name="Castanera R."/>
            <person name="Culley D."/>
            <person name="Daum C."/>
            <person name="Ezra D."/>
            <person name="Gonzalez J."/>
            <person name="Henrissat B."/>
            <person name="Kuo A."/>
            <person name="Liang C."/>
            <person name="Lipzen A."/>
            <person name="Lutzoni F."/>
            <person name="Magnuson J."/>
            <person name="Mondo S."/>
            <person name="Nolan M."/>
            <person name="Ohm R."/>
            <person name="Pangilinan J."/>
            <person name="Park H.-J."/>
            <person name="Ramirez L."/>
            <person name="Alfaro M."/>
            <person name="Sun H."/>
            <person name="Tritt A."/>
            <person name="Yoshinaga Y."/>
            <person name="Zwiers L.-H."/>
            <person name="Turgeon B."/>
            <person name="Goodwin S."/>
            <person name="Spatafora J."/>
            <person name="Crous P."/>
            <person name="Grigoriev I."/>
        </authorList>
    </citation>
    <scope>NUCLEOTIDE SEQUENCE</scope>
    <source>
        <strain evidence="1">ATCC 200398</strain>
    </source>
</reference>
<dbReference type="EMBL" id="MU003497">
    <property type="protein sequence ID" value="KAF2474899.1"/>
    <property type="molecule type" value="Genomic_DNA"/>
</dbReference>
<dbReference type="Proteomes" id="UP000799755">
    <property type="component" value="Unassembled WGS sequence"/>
</dbReference>
<evidence type="ECO:0000313" key="1">
    <source>
        <dbReference type="EMBL" id="KAF2474899.1"/>
    </source>
</evidence>
<accession>A0ACB6R6L9</accession>
<protein>
    <submittedName>
        <fullName evidence="1">Alcohol oxidase</fullName>
    </submittedName>
</protein>